<dbReference type="Pfam" id="PF00061">
    <property type="entry name" value="Lipocalin"/>
    <property type="match status" value="1"/>
</dbReference>
<sequence length="178" mass="20523">MNTPRLVLVLALLGGPHALHTGPRDPSIDENMVNGDWFSIAQASSEPKLLWKDSHMMFFVRKIHVSLKTIEFHLYRRIQGMCVPIIMMANKTKKKFQYTLKYAGHNVIFLEEVDPSRFLIFCIHNHWHGKETVVVNLLSRTPPASWDIMQTFKNYCKSHGISPANIINLTRTDRCLHA</sequence>
<dbReference type="AlphaFoldDB" id="A0A6J2ESC6"/>
<dbReference type="GeneID" id="113934632"/>
<dbReference type="Gene3D" id="2.40.128.20">
    <property type="match status" value="1"/>
</dbReference>
<organism evidence="8 9">
    <name type="scientific">Zalophus californianus</name>
    <name type="common">California sealion</name>
    <dbReference type="NCBI Taxonomy" id="9704"/>
    <lineage>
        <taxon>Eukaryota</taxon>
        <taxon>Metazoa</taxon>
        <taxon>Chordata</taxon>
        <taxon>Craniata</taxon>
        <taxon>Vertebrata</taxon>
        <taxon>Euteleostomi</taxon>
        <taxon>Mammalia</taxon>
        <taxon>Eutheria</taxon>
        <taxon>Laurasiatheria</taxon>
        <taxon>Carnivora</taxon>
        <taxon>Caniformia</taxon>
        <taxon>Pinnipedia</taxon>
        <taxon>Otariidae</taxon>
        <taxon>Zalophus</taxon>
    </lineage>
</organism>
<comment type="similarity">
    <text evidence="2">Belongs to the calycin superfamily. Lipocalin family.</text>
</comment>
<evidence type="ECO:0000256" key="1">
    <source>
        <dbReference type="ARBA" id="ARBA00004613"/>
    </source>
</evidence>
<keyword evidence="5" id="KW-1015">Disulfide bond</keyword>
<dbReference type="GO" id="GO:0036094">
    <property type="term" value="F:small molecule binding"/>
    <property type="evidence" value="ECO:0007669"/>
    <property type="project" value="InterPro"/>
</dbReference>
<reference evidence="9" key="1">
    <citation type="submission" date="2025-08" db="UniProtKB">
        <authorList>
            <consortium name="RefSeq"/>
        </authorList>
    </citation>
    <scope>IDENTIFICATION</scope>
    <source>
        <tissue evidence="9">Blood</tissue>
    </source>
</reference>
<dbReference type="SUPFAM" id="SSF50814">
    <property type="entry name" value="Lipocalins"/>
    <property type="match status" value="1"/>
</dbReference>
<gene>
    <name evidence="9" type="primary">LOC113934632</name>
</gene>
<keyword evidence="4 6" id="KW-0732">Signal</keyword>
<feature type="chain" id="PRO_5026871161" evidence="6">
    <location>
        <begin position="19"/>
        <end position="178"/>
    </location>
</feature>
<feature type="signal peptide" evidence="6">
    <location>
        <begin position="1"/>
        <end position="18"/>
    </location>
</feature>
<keyword evidence="8" id="KW-1185">Reference proteome</keyword>
<comment type="subcellular location">
    <subcellularLocation>
        <location evidence="1">Secreted</location>
    </subcellularLocation>
</comment>
<evidence type="ECO:0000313" key="8">
    <source>
        <dbReference type="Proteomes" id="UP000515165"/>
    </source>
</evidence>
<dbReference type="GO" id="GO:0005615">
    <property type="term" value="C:extracellular space"/>
    <property type="evidence" value="ECO:0007669"/>
    <property type="project" value="TreeGrafter"/>
</dbReference>
<protein>
    <submittedName>
        <fullName evidence="9">Uterocalin-like isoform X1</fullName>
    </submittedName>
</protein>
<feature type="domain" description="Lipocalin/cytosolic fatty-acid binding" evidence="7">
    <location>
        <begin position="34"/>
        <end position="173"/>
    </location>
</feature>
<keyword evidence="3" id="KW-0964">Secreted</keyword>
<evidence type="ECO:0000256" key="3">
    <source>
        <dbReference type="ARBA" id="ARBA00022525"/>
    </source>
</evidence>
<dbReference type="RefSeq" id="XP_027471829.1">
    <property type="nucleotide sequence ID" value="XM_027616028.1"/>
</dbReference>
<dbReference type="PANTHER" id="PTHR11430">
    <property type="entry name" value="LIPOCALIN"/>
    <property type="match status" value="1"/>
</dbReference>
<dbReference type="PRINTS" id="PR01221">
    <property type="entry name" value="MAJORURINARY"/>
</dbReference>
<evidence type="ECO:0000256" key="2">
    <source>
        <dbReference type="ARBA" id="ARBA00006889"/>
    </source>
</evidence>
<dbReference type="OrthoDB" id="9048943at2759"/>
<dbReference type="PANTHER" id="PTHR11430:SF70">
    <property type="entry name" value="UTEROCALIN"/>
    <property type="match status" value="1"/>
</dbReference>
<accession>A0A6J2ESC6</accession>
<evidence type="ECO:0000256" key="6">
    <source>
        <dbReference type="SAM" id="SignalP"/>
    </source>
</evidence>
<proteinExistence type="inferred from homology"/>
<name>A0A6J2ESC6_ZALCA</name>
<dbReference type="InterPro" id="IPR002345">
    <property type="entry name" value="Lipocalin"/>
</dbReference>
<evidence type="ECO:0000313" key="9">
    <source>
        <dbReference type="RefSeq" id="XP_027471829.1"/>
    </source>
</evidence>
<dbReference type="InterPro" id="IPR002971">
    <property type="entry name" value="Maj_urinary"/>
</dbReference>
<evidence type="ECO:0000256" key="5">
    <source>
        <dbReference type="ARBA" id="ARBA00023157"/>
    </source>
</evidence>
<dbReference type="KEGG" id="zca:113934632"/>
<dbReference type="InterPro" id="IPR012674">
    <property type="entry name" value="Calycin"/>
</dbReference>
<dbReference type="Proteomes" id="UP000515165">
    <property type="component" value="Chromosome 13"/>
</dbReference>
<evidence type="ECO:0000256" key="4">
    <source>
        <dbReference type="ARBA" id="ARBA00022729"/>
    </source>
</evidence>
<dbReference type="InterPro" id="IPR000566">
    <property type="entry name" value="Lipocln_cytosolic_FA-bd_dom"/>
</dbReference>
<evidence type="ECO:0000259" key="7">
    <source>
        <dbReference type="Pfam" id="PF00061"/>
    </source>
</evidence>